<organism evidence="5 6">
    <name type="scientific">Rhizobium aquaticum</name>
    <dbReference type="NCBI Taxonomy" id="1549636"/>
    <lineage>
        <taxon>Bacteria</taxon>
        <taxon>Pseudomonadati</taxon>
        <taxon>Pseudomonadota</taxon>
        <taxon>Alphaproteobacteria</taxon>
        <taxon>Hyphomicrobiales</taxon>
        <taxon>Rhizobiaceae</taxon>
        <taxon>Rhizobium/Agrobacterium group</taxon>
        <taxon>Rhizobium</taxon>
    </lineage>
</organism>
<keyword evidence="5" id="KW-0418">Kinase</keyword>
<evidence type="ECO:0000313" key="5">
    <source>
        <dbReference type="EMBL" id="MET3614858.1"/>
    </source>
</evidence>
<feature type="domain" description="Pyridoxamine kinase/Phosphomethylpyrimidine kinase" evidence="4">
    <location>
        <begin position="252"/>
        <end position="324"/>
    </location>
</feature>
<proteinExistence type="predicted"/>
<evidence type="ECO:0000256" key="3">
    <source>
        <dbReference type="SAM" id="MobiDB-lite"/>
    </source>
</evidence>
<keyword evidence="5" id="KW-0808">Transferase</keyword>
<dbReference type="PANTHER" id="PTHR20858">
    <property type="entry name" value="PHOSPHOMETHYLPYRIMIDINE KINASE"/>
    <property type="match status" value="1"/>
</dbReference>
<dbReference type="SUPFAM" id="SSF53613">
    <property type="entry name" value="Ribokinase-like"/>
    <property type="match status" value="2"/>
</dbReference>
<evidence type="ECO:0000259" key="4">
    <source>
        <dbReference type="Pfam" id="PF08543"/>
    </source>
</evidence>
<dbReference type="CDD" id="cd01169">
    <property type="entry name" value="HMPP_kinase"/>
    <property type="match status" value="1"/>
</dbReference>
<dbReference type="InterPro" id="IPR029056">
    <property type="entry name" value="Ribokinase-like"/>
</dbReference>
<name>A0ABV2J2A9_9HYPH</name>
<evidence type="ECO:0000256" key="2">
    <source>
        <dbReference type="ARBA" id="ARBA00012135"/>
    </source>
</evidence>
<feature type="region of interest" description="Disordered" evidence="3">
    <location>
        <begin position="217"/>
        <end position="251"/>
    </location>
</feature>
<evidence type="ECO:0000313" key="6">
    <source>
        <dbReference type="Proteomes" id="UP001549047"/>
    </source>
</evidence>
<keyword evidence="6" id="KW-1185">Reference proteome</keyword>
<dbReference type="Proteomes" id="UP001549047">
    <property type="component" value="Unassembled WGS sequence"/>
</dbReference>
<dbReference type="PANTHER" id="PTHR20858:SF17">
    <property type="entry name" value="HYDROXYMETHYLPYRIMIDINE_PHOSPHOMETHYLPYRIMIDINE KINASE THI20-RELATED"/>
    <property type="match status" value="1"/>
</dbReference>
<dbReference type="RefSeq" id="WP_354557349.1">
    <property type="nucleotide sequence ID" value="NZ_JBEPMB010000005.1"/>
</dbReference>
<dbReference type="GO" id="GO:0008902">
    <property type="term" value="F:hydroxymethylpyrimidine kinase activity"/>
    <property type="evidence" value="ECO:0007669"/>
    <property type="project" value="UniProtKB-EC"/>
</dbReference>
<comment type="caution">
    <text evidence="5">The sequence shown here is derived from an EMBL/GenBank/DDBJ whole genome shotgun (WGS) entry which is preliminary data.</text>
</comment>
<reference evidence="5 6" key="1">
    <citation type="submission" date="2024-06" db="EMBL/GenBank/DDBJ databases">
        <title>Genomic Encyclopedia of Type Strains, Phase IV (KMG-IV): sequencing the most valuable type-strain genomes for metagenomic binning, comparative biology and taxonomic classification.</title>
        <authorList>
            <person name="Goeker M."/>
        </authorList>
    </citation>
    <scope>NUCLEOTIDE SEQUENCE [LARGE SCALE GENOMIC DNA]</scope>
    <source>
        <strain evidence="5 6">DSM 29780</strain>
    </source>
</reference>
<evidence type="ECO:0000256" key="1">
    <source>
        <dbReference type="ARBA" id="ARBA00004948"/>
    </source>
</evidence>
<dbReference type="Gene3D" id="3.40.1190.20">
    <property type="match status" value="1"/>
</dbReference>
<accession>A0ABV2J2A9</accession>
<dbReference type="InterPro" id="IPR004399">
    <property type="entry name" value="HMP/HMP-P_kinase_dom"/>
</dbReference>
<protein>
    <recommendedName>
        <fullName evidence="2">hydroxymethylpyrimidine kinase</fullName>
        <ecNumber evidence="2">2.7.1.49</ecNumber>
    </recommendedName>
</protein>
<dbReference type="EMBL" id="JBEPMB010000005">
    <property type="protein sequence ID" value="MET3614858.1"/>
    <property type="molecule type" value="Genomic_DNA"/>
</dbReference>
<comment type="pathway">
    <text evidence="1">Cofactor biosynthesis; thiamine diphosphate biosynthesis.</text>
</comment>
<gene>
    <name evidence="5" type="ORF">ABID16_003201</name>
</gene>
<feature type="domain" description="Pyridoxamine kinase/Phosphomethylpyrimidine kinase" evidence="4">
    <location>
        <begin position="21"/>
        <end position="186"/>
    </location>
</feature>
<dbReference type="GO" id="GO:0008972">
    <property type="term" value="F:phosphomethylpyrimidine kinase activity"/>
    <property type="evidence" value="ECO:0007669"/>
    <property type="project" value="UniProtKB-EC"/>
</dbReference>
<dbReference type="InterPro" id="IPR013749">
    <property type="entry name" value="PM/HMP-P_kinase-1"/>
</dbReference>
<sequence>MDRQDGPLAVNARILIIAGSDSSGGAGIIRDVETVTAFGLNAAVAVTAVTAQSDRRVTAVQAMEPTLVKAQMTAALESGEIRAIKIGMLANAGIVAAVADVLERHPSLPVVLDPVLASTSGRALLEPDGVRLMIERLLPRADLVTPNLPELGLLTGAGDFTASVEALLQLGVRAALIKGGHAEDAGAKTPIFGEGAPQSPSFPLGEKCGALRGDEESVGAEFDGNPSSSPSGHLLPMGRSGNAPHAASTRSNPSICRDLLVRPNQPYLSFDSPRHPGTLRGTGCMLASAIACGLASGQTLETAIETAKAYVSEAFAKPLQTKQSARNTVELL</sequence>
<dbReference type="Pfam" id="PF08543">
    <property type="entry name" value="Phos_pyr_kin"/>
    <property type="match status" value="2"/>
</dbReference>
<dbReference type="EC" id="2.7.1.49" evidence="2"/>